<name>A0A1I0D559_9PSED</name>
<dbReference type="EMBL" id="FOHW01000009">
    <property type="protein sequence ID" value="SET26957.1"/>
    <property type="molecule type" value="Genomic_DNA"/>
</dbReference>
<reference evidence="1 2" key="1">
    <citation type="submission" date="2016-10" db="EMBL/GenBank/DDBJ databases">
        <authorList>
            <person name="de Groot N.N."/>
        </authorList>
    </citation>
    <scope>NUCLEOTIDE SEQUENCE [LARGE SCALE GENOMIC DNA]</scope>
    <source>
        <strain evidence="1 2">DSM 11363</strain>
    </source>
</reference>
<proteinExistence type="predicted"/>
<organism evidence="1 2">
    <name type="scientific">Pseudomonas graminis</name>
    <dbReference type="NCBI Taxonomy" id="158627"/>
    <lineage>
        <taxon>Bacteria</taxon>
        <taxon>Pseudomonadati</taxon>
        <taxon>Pseudomonadota</taxon>
        <taxon>Gammaproteobacteria</taxon>
        <taxon>Pseudomonadales</taxon>
        <taxon>Pseudomonadaceae</taxon>
        <taxon>Pseudomonas</taxon>
    </lineage>
</organism>
<gene>
    <name evidence="1" type="ORF">SAMN05216197_109121</name>
</gene>
<accession>A0A1I0D559</accession>
<evidence type="ECO:0000313" key="2">
    <source>
        <dbReference type="Proteomes" id="UP000182332"/>
    </source>
</evidence>
<dbReference type="AlphaFoldDB" id="A0A1I0D559"/>
<dbReference type="Proteomes" id="UP000182332">
    <property type="component" value="Unassembled WGS sequence"/>
</dbReference>
<sequence>MIMNLAAFLVPQSVRLIESRLCQSETAQWRAGDGRRTSNKSVVAWEVWIGLEHLLIHRVEANR</sequence>
<evidence type="ECO:0000313" key="1">
    <source>
        <dbReference type="EMBL" id="SET26957.1"/>
    </source>
</evidence>
<protein>
    <submittedName>
        <fullName evidence="1">Uncharacterized protein</fullName>
    </submittedName>
</protein>